<name>A0A109BBR3_HYPSL</name>
<dbReference type="AlphaFoldDB" id="A0A109BBR3"/>
<keyword evidence="1" id="KW-0732">Signal</keyword>
<dbReference type="PATRIC" id="fig|121290.4.peg.1996"/>
<evidence type="ECO:0000256" key="1">
    <source>
        <dbReference type="SAM" id="SignalP"/>
    </source>
</evidence>
<proteinExistence type="predicted"/>
<dbReference type="RefSeq" id="WP_068463276.1">
    <property type="nucleotide sequence ID" value="NZ_LMTR01000075.1"/>
</dbReference>
<feature type="signal peptide" evidence="1">
    <location>
        <begin position="1"/>
        <end position="22"/>
    </location>
</feature>
<protein>
    <submittedName>
        <fullName evidence="2">Uncharacterized protein</fullName>
    </submittedName>
</protein>
<evidence type="ECO:0000313" key="3">
    <source>
        <dbReference type="Proteomes" id="UP000059074"/>
    </source>
</evidence>
<dbReference type="Proteomes" id="UP000059074">
    <property type="component" value="Unassembled WGS sequence"/>
</dbReference>
<keyword evidence="3" id="KW-1185">Reference proteome</keyword>
<reference evidence="2 3" key="1">
    <citation type="submission" date="2015-10" db="EMBL/GenBank/DDBJ databases">
        <title>Transcriptomic analysis of a linuron degrading triple-species bacterial consortium.</title>
        <authorList>
            <person name="Albers P."/>
        </authorList>
    </citation>
    <scope>NUCLEOTIDE SEQUENCE [LARGE SCALE GENOMIC DNA]</scope>
    <source>
        <strain evidence="2 3">WDL6</strain>
    </source>
</reference>
<comment type="caution">
    <text evidence="2">The sequence shown here is derived from an EMBL/GenBank/DDBJ whole genome shotgun (WGS) entry which is preliminary data.</text>
</comment>
<feature type="chain" id="PRO_5007132525" evidence="1">
    <location>
        <begin position="23"/>
        <end position="73"/>
    </location>
</feature>
<evidence type="ECO:0000313" key="2">
    <source>
        <dbReference type="EMBL" id="KWT65836.1"/>
    </source>
</evidence>
<gene>
    <name evidence="2" type="ORF">APY04_2683</name>
</gene>
<sequence length="73" mass="8128">MLRSLSLIIAALIAAPVLTVNADARPQKAVRNHAPPVKDCTRINGRSGYYGNPWCTPSQQRAWDRATSRRGRR</sequence>
<dbReference type="EMBL" id="LMTR01000075">
    <property type="protein sequence ID" value="KWT65836.1"/>
    <property type="molecule type" value="Genomic_DNA"/>
</dbReference>
<dbReference type="STRING" id="121290.APY04_2683"/>
<dbReference type="OrthoDB" id="7933908at2"/>
<organism evidence="2 3">
    <name type="scientific">Hyphomicrobium sulfonivorans</name>
    <dbReference type="NCBI Taxonomy" id="121290"/>
    <lineage>
        <taxon>Bacteria</taxon>
        <taxon>Pseudomonadati</taxon>
        <taxon>Pseudomonadota</taxon>
        <taxon>Alphaproteobacteria</taxon>
        <taxon>Hyphomicrobiales</taxon>
        <taxon>Hyphomicrobiaceae</taxon>
        <taxon>Hyphomicrobium</taxon>
    </lineage>
</organism>
<accession>A0A109BBR3</accession>